<feature type="compositionally biased region" description="Low complexity" evidence="1">
    <location>
        <begin position="294"/>
        <end position="309"/>
    </location>
</feature>
<feature type="region of interest" description="Disordered" evidence="1">
    <location>
        <begin position="371"/>
        <end position="415"/>
    </location>
</feature>
<keyword evidence="3" id="KW-1185">Reference proteome</keyword>
<gene>
    <name evidence="2" type="ORF">TrLO_g10089</name>
</gene>
<name>A0A9W7KTT8_9STRA</name>
<protein>
    <submittedName>
        <fullName evidence="2">Uncharacterized protein</fullName>
    </submittedName>
</protein>
<proteinExistence type="predicted"/>
<evidence type="ECO:0000313" key="3">
    <source>
        <dbReference type="Proteomes" id="UP001165122"/>
    </source>
</evidence>
<feature type="region of interest" description="Disordered" evidence="1">
    <location>
        <begin position="158"/>
        <end position="346"/>
    </location>
</feature>
<evidence type="ECO:0000256" key="1">
    <source>
        <dbReference type="SAM" id="MobiDB-lite"/>
    </source>
</evidence>
<dbReference type="AlphaFoldDB" id="A0A9W7KTT8"/>
<reference evidence="3" key="1">
    <citation type="journal article" date="2023" name="Commun. Biol.">
        <title>Genome analysis of Parmales, the sister group of diatoms, reveals the evolutionary specialization of diatoms from phago-mixotrophs to photoautotrophs.</title>
        <authorList>
            <person name="Ban H."/>
            <person name="Sato S."/>
            <person name="Yoshikawa S."/>
            <person name="Yamada K."/>
            <person name="Nakamura Y."/>
            <person name="Ichinomiya M."/>
            <person name="Sato N."/>
            <person name="Blanc-Mathieu R."/>
            <person name="Endo H."/>
            <person name="Kuwata A."/>
            <person name="Ogata H."/>
        </authorList>
    </citation>
    <scope>NUCLEOTIDE SEQUENCE [LARGE SCALE GENOMIC DNA]</scope>
    <source>
        <strain evidence="3">NIES 3700</strain>
    </source>
</reference>
<sequence>MSVASIMTTSTRDVSDFLSQLTAIGKLHKQKVITTSEFENLKKGIMTQINPFSQTPSQVFNDEQSVSSSLGVPSPFHKKREESKFEFPVNHPMRKPWVQKLAVERGKVFKYENFISAGTEEVTPREDQEQQYQQGQQQIVARVSPPQHNLPQHQQYNRVSPQQQYPEHHVRRVSPPQHHYPSMPRVPPPQHHHPSMPRVSPPQHHQSQNMPRVSPPQHQHQVQHPPPQHHRISPPQNHHPPLHPPIHDPTRVPLQPNKSIHYTGKFKPPVPVPKLNYPTHNHNQLPYNDDTDSSHTSRSTSSRITSSTYTPPPSHHPPTRPHTSPFKPKNAPSNYSPHKTPLTTSTPYYKLTFYNSLKSYDLEPEIERLPKLLNGRPVFTKPPPEKERRYISRSAPNSGRKSGDNVQIGPPYSSR</sequence>
<feature type="compositionally biased region" description="Polar residues" evidence="1">
    <location>
        <begin position="331"/>
        <end position="346"/>
    </location>
</feature>
<dbReference type="Proteomes" id="UP001165122">
    <property type="component" value="Unassembled WGS sequence"/>
</dbReference>
<dbReference type="OrthoDB" id="10605283at2759"/>
<organism evidence="2 3">
    <name type="scientific">Triparma laevis f. longispina</name>
    <dbReference type="NCBI Taxonomy" id="1714387"/>
    <lineage>
        <taxon>Eukaryota</taxon>
        <taxon>Sar</taxon>
        <taxon>Stramenopiles</taxon>
        <taxon>Ochrophyta</taxon>
        <taxon>Bolidophyceae</taxon>
        <taxon>Parmales</taxon>
        <taxon>Triparmaceae</taxon>
        <taxon>Triparma</taxon>
    </lineage>
</organism>
<evidence type="ECO:0000313" key="2">
    <source>
        <dbReference type="EMBL" id="GMI11091.1"/>
    </source>
</evidence>
<comment type="caution">
    <text evidence="2">The sequence shown here is derived from an EMBL/GenBank/DDBJ whole genome shotgun (WGS) entry which is preliminary data.</text>
</comment>
<dbReference type="EMBL" id="BRXW01000158">
    <property type="protein sequence ID" value="GMI11091.1"/>
    <property type="molecule type" value="Genomic_DNA"/>
</dbReference>
<accession>A0A9W7KTT8</accession>